<evidence type="ECO:0000256" key="4">
    <source>
        <dbReference type="ARBA" id="ARBA00022989"/>
    </source>
</evidence>
<evidence type="ECO:0000256" key="2">
    <source>
        <dbReference type="ARBA" id="ARBA00022475"/>
    </source>
</evidence>
<keyword evidence="4 6" id="KW-1133">Transmembrane helix</keyword>
<evidence type="ECO:0000313" key="8">
    <source>
        <dbReference type="EMBL" id="TLG76577.1"/>
    </source>
</evidence>
<dbReference type="OrthoDB" id="1864035at2"/>
<evidence type="ECO:0000256" key="3">
    <source>
        <dbReference type="ARBA" id="ARBA00022692"/>
    </source>
</evidence>
<feature type="transmembrane region" description="Helical" evidence="6">
    <location>
        <begin position="354"/>
        <end position="376"/>
    </location>
</feature>
<proteinExistence type="predicted"/>
<dbReference type="EMBL" id="VBWP01000002">
    <property type="protein sequence ID" value="TLG76577.1"/>
    <property type="molecule type" value="Genomic_DNA"/>
</dbReference>
<feature type="transmembrane region" description="Helical" evidence="6">
    <location>
        <begin position="299"/>
        <end position="318"/>
    </location>
</feature>
<dbReference type="GO" id="GO:0140359">
    <property type="term" value="F:ABC-type transporter activity"/>
    <property type="evidence" value="ECO:0007669"/>
    <property type="project" value="InterPro"/>
</dbReference>
<dbReference type="AlphaFoldDB" id="A0A5R8QH34"/>
<organism evidence="8 9">
    <name type="scientific">Culicoidibacter larvae</name>
    <dbReference type="NCBI Taxonomy" id="2579976"/>
    <lineage>
        <taxon>Bacteria</taxon>
        <taxon>Bacillati</taxon>
        <taxon>Bacillota</taxon>
        <taxon>Culicoidibacteria</taxon>
        <taxon>Culicoidibacterales</taxon>
        <taxon>Culicoidibacteraceae</taxon>
        <taxon>Culicoidibacter</taxon>
    </lineage>
</organism>
<dbReference type="InParanoid" id="A0A5R8QH34"/>
<keyword evidence="2" id="KW-1003">Cell membrane</keyword>
<gene>
    <name evidence="8" type="ORF">FEZ08_02870</name>
</gene>
<dbReference type="InterPro" id="IPR051449">
    <property type="entry name" value="ABC-2_transporter_component"/>
</dbReference>
<feature type="domain" description="ABC-2 type transporter transmembrane" evidence="7">
    <location>
        <begin position="22"/>
        <end position="373"/>
    </location>
</feature>
<feature type="transmembrane region" description="Helical" evidence="6">
    <location>
        <begin position="21"/>
        <end position="40"/>
    </location>
</feature>
<dbReference type="InterPro" id="IPR013525">
    <property type="entry name" value="ABC2_TM"/>
</dbReference>
<accession>A0A5R8QH34</accession>
<evidence type="ECO:0000256" key="1">
    <source>
        <dbReference type="ARBA" id="ARBA00004651"/>
    </source>
</evidence>
<dbReference type="PANTHER" id="PTHR30294">
    <property type="entry name" value="MEMBRANE COMPONENT OF ABC TRANSPORTER YHHJ-RELATED"/>
    <property type="match status" value="1"/>
</dbReference>
<name>A0A5R8QH34_9FIRM</name>
<protein>
    <submittedName>
        <fullName evidence="8">ABC transporter permease</fullName>
    </submittedName>
</protein>
<evidence type="ECO:0000259" key="7">
    <source>
        <dbReference type="Pfam" id="PF12698"/>
    </source>
</evidence>
<feature type="transmembrane region" description="Helical" evidence="6">
    <location>
        <begin position="185"/>
        <end position="206"/>
    </location>
</feature>
<feature type="transmembrane region" description="Helical" evidence="6">
    <location>
        <begin position="264"/>
        <end position="287"/>
    </location>
</feature>
<dbReference type="PANTHER" id="PTHR30294:SF29">
    <property type="entry name" value="MULTIDRUG ABC TRANSPORTER PERMEASE YBHS-RELATED"/>
    <property type="match status" value="1"/>
</dbReference>
<evidence type="ECO:0000256" key="5">
    <source>
        <dbReference type="ARBA" id="ARBA00023136"/>
    </source>
</evidence>
<reference evidence="8 9" key="1">
    <citation type="submission" date="2019-05" db="EMBL/GenBank/DDBJ databases">
        <title>Culicoidintestinum kansasii gen. nov., sp. nov. from the gastrointestinal tract of the biting midge, Culicoides sonorensis.</title>
        <authorList>
            <person name="Neupane S."/>
            <person name="Ghosh A."/>
            <person name="Gunther S."/>
            <person name="Martin K."/>
            <person name="Zurek L."/>
        </authorList>
    </citation>
    <scope>NUCLEOTIDE SEQUENCE [LARGE SCALE GENOMIC DNA]</scope>
    <source>
        <strain evidence="8 9">CS-1</strain>
    </source>
</reference>
<evidence type="ECO:0000313" key="9">
    <source>
        <dbReference type="Proteomes" id="UP000306912"/>
    </source>
</evidence>
<feature type="transmembrane region" description="Helical" evidence="6">
    <location>
        <begin position="227"/>
        <end position="252"/>
    </location>
</feature>
<comment type="subcellular location">
    <subcellularLocation>
        <location evidence="1">Cell membrane</location>
        <topology evidence="1">Multi-pass membrane protein</topology>
    </subcellularLocation>
</comment>
<comment type="caution">
    <text evidence="8">The sequence shown here is derived from an EMBL/GenBank/DDBJ whole genome shotgun (WGS) entry which is preliminary data.</text>
</comment>
<sequence>MSMFISIFYYRLLLLLRDRSNIFFMLIFPLILITGLGMMLNDIMSPNSLLVAEPFAVVYENKTNSVLETEFADFLQNREITEMLTFSDYDNYDEAKAAYQSGKVSGIVVVKSVENGLTIDVQTAEPTGMIGKISQSIFGSFASMSNAVMQVYMNGGIVDTSTFQDSYIANETLAWQKKVPNAYEYYMVTNLVMTALFAAFYALNILEDNEISQGIGVRLRTTPIPMWMNIMGQLSAALLVILVQMGIIVLFAHFVLGAYVGTNIGLVALLLLVTALLGLGIGSMFAAIRSMTMASRLNVLRTTLILLTFLAGGYVAGIENVLLSVAPFLEYILPSFLAQNALFEAIFFENIAVYWQNLGILAVMAVAALTLGITLARRKL</sequence>
<dbReference type="Pfam" id="PF12698">
    <property type="entry name" value="ABC2_membrane_3"/>
    <property type="match status" value="1"/>
</dbReference>
<keyword evidence="5 6" id="KW-0472">Membrane</keyword>
<keyword evidence="3 6" id="KW-0812">Transmembrane</keyword>
<dbReference type="GO" id="GO:0005886">
    <property type="term" value="C:plasma membrane"/>
    <property type="evidence" value="ECO:0007669"/>
    <property type="project" value="UniProtKB-SubCell"/>
</dbReference>
<evidence type="ECO:0000256" key="6">
    <source>
        <dbReference type="SAM" id="Phobius"/>
    </source>
</evidence>
<dbReference type="Proteomes" id="UP000306912">
    <property type="component" value="Unassembled WGS sequence"/>
</dbReference>
<keyword evidence="9" id="KW-1185">Reference proteome</keyword>